<dbReference type="RefSeq" id="WP_043058663.1">
    <property type="nucleotide sequence ID" value="NZ_LXEY01000022.1"/>
</dbReference>
<accession>A0A1B7LWG3</accession>
<reference evidence="1 2" key="1">
    <citation type="submission" date="2016-04" db="EMBL/GenBank/DDBJ databases">
        <title>First whole genome shotgun sequence of the bacterium Enteractinococcus sp. strain UASWS1574.</title>
        <authorList>
            <person name="Crovadore J."/>
            <person name="Chablais R."/>
            <person name="Lefort F."/>
        </authorList>
    </citation>
    <scope>NUCLEOTIDE SEQUENCE [LARGE SCALE GENOMIC DNA]</scope>
    <source>
        <strain evidence="1 2">UASWS1574</strain>
    </source>
</reference>
<dbReference type="EMBL" id="LXEY01000022">
    <property type="protein sequence ID" value="OAV59394.1"/>
    <property type="molecule type" value="Genomic_DNA"/>
</dbReference>
<comment type="caution">
    <text evidence="1">The sequence shown here is derived from an EMBL/GenBank/DDBJ whole genome shotgun (WGS) entry which is preliminary data.</text>
</comment>
<dbReference type="AlphaFoldDB" id="A0A1B7LWG3"/>
<dbReference type="OrthoDB" id="9930700at2"/>
<evidence type="ECO:0000313" key="2">
    <source>
        <dbReference type="Proteomes" id="UP000078292"/>
    </source>
</evidence>
<protein>
    <submittedName>
        <fullName evidence="1">Uncharacterized protein</fullName>
    </submittedName>
</protein>
<gene>
    <name evidence="1" type="ORF">A6F49_16210</name>
</gene>
<evidence type="ECO:0000313" key="1">
    <source>
        <dbReference type="EMBL" id="OAV59394.1"/>
    </source>
</evidence>
<keyword evidence="2" id="KW-1185">Reference proteome</keyword>
<dbReference type="Proteomes" id="UP000078292">
    <property type="component" value="Unassembled WGS sequence"/>
</dbReference>
<proteinExistence type="predicted"/>
<name>A0A1B7LWG3_9MICC</name>
<organism evidence="1 2">
    <name type="scientific">Enteractinococcus helveticum</name>
    <dbReference type="NCBI Taxonomy" id="1837282"/>
    <lineage>
        <taxon>Bacteria</taxon>
        <taxon>Bacillati</taxon>
        <taxon>Actinomycetota</taxon>
        <taxon>Actinomycetes</taxon>
        <taxon>Micrococcales</taxon>
        <taxon>Micrococcaceae</taxon>
    </lineage>
</organism>
<sequence length="94" mass="10556">MRNPRFTWWIPKQHRASSPEKPLIGDINANVVINKAQLTTDTQGVNERTVEAASYRQEGDYFVFYADASRTKKVLTIKASIVITIDTALEGSSQ</sequence>